<dbReference type="PROSITE" id="PS50127">
    <property type="entry name" value="UBC_2"/>
    <property type="match status" value="1"/>
</dbReference>
<dbReference type="InterPro" id="IPR050113">
    <property type="entry name" value="Ub_conjugating_enzyme"/>
</dbReference>
<evidence type="ECO:0000313" key="3">
    <source>
        <dbReference type="Proteomes" id="UP000759131"/>
    </source>
</evidence>
<dbReference type="PANTHER" id="PTHR24067">
    <property type="entry name" value="UBIQUITIN-CONJUGATING ENZYME E2"/>
    <property type="match status" value="1"/>
</dbReference>
<sequence>MSHPVLFGSVAQTDNLLVWALNINGPESTPYEGGVFVVELVFPGTYPNRPPQVTFKTKIFHANVRSNGDVCTSLLRDWLSTDSVVTIMLALRNMMSQPNRNSSYNGQGLTDKQYNQKACEYTRQYAKMR</sequence>
<gene>
    <name evidence="2" type="ORF">OSB1V03_LOCUS5191</name>
</gene>
<dbReference type="AlphaFoldDB" id="A0A7R9KKZ6"/>
<organism evidence="2">
    <name type="scientific">Medioppia subpectinata</name>
    <dbReference type="NCBI Taxonomy" id="1979941"/>
    <lineage>
        <taxon>Eukaryota</taxon>
        <taxon>Metazoa</taxon>
        <taxon>Ecdysozoa</taxon>
        <taxon>Arthropoda</taxon>
        <taxon>Chelicerata</taxon>
        <taxon>Arachnida</taxon>
        <taxon>Acari</taxon>
        <taxon>Acariformes</taxon>
        <taxon>Sarcoptiformes</taxon>
        <taxon>Oribatida</taxon>
        <taxon>Brachypylina</taxon>
        <taxon>Oppioidea</taxon>
        <taxon>Oppiidae</taxon>
        <taxon>Medioppia</taxon>
    </lineage>
</organism>
<keyword evidence="3" id="KW-1185">Reference proteome</keyword>
<name>A0A7R9KKZ6_9ACAR</name>
<dbReference type="EMBL" id="OC857116">
    <property type="protein sequence ID" value="CAD7624750.1"/>
    <property type="molecule type" value="Genomic_DNA"/>
</dbReference>
<dbReference type="InterPro" id="IPR016135">
    <property type="entry name" value="UBQ-conjugating_enzyme/RWD"/>
</dbReference>
<dbReference type="Gene3D" id="3.10.110.10">
    <property type="entry name" value="Ubiquitin Conjugating Enzyme"/>
    <property type="match status" value="1"/>
</dbReference>
<evidence type="ECO:0000259" key="1">
    <source>
        <dbReference type="PROSITE" id="PS50127"/>
    </source>
</evidence>
<protein>
    <recommendedName>
        <fullName evidence="1">UBC core domain-containing protein</fullName>
    </recommendedName>
</protein>
<dbReference type="EMBL" id="CAJPIZ010002541">
    <property type="protein sequence ID" value="CAG2105180.1"/>
    <property type="molecule type" value="Genomic_DNA"/>
</dbReference>
<dbReference type="CDD" id="cd00195">
    <property type="entry name" value="UBCc_UEV"/>
    <property type="match status" value="1"/>
</dbReference>
<proteinExistence type="predicted"/>
<evidence type="ECO:0000313" key="2">
    <source>
        <dbReference type="EMBL" id="CAD7624750.1"/>
    </source>
</evidence>
<dbReference type="Proteomes" id="UP000759131">
    <property type="component" value="Unassembled WGS sequence"/>
</dbReference>
<dbReference type="SUPFAM" id="SSF54495">
    <property type="entry name" value="UBC-like"/>
    <property type="match status" value="1"/>
</dbReference>
<dbReference type="Pfam" id="PF00179">
    <property type="entry name" value="UQ_con"/>
    <property type="match status" value="1"/>
</dbReference>
<dbReference type="OrthoDB" id="6505639at2759"/>
<dbReference type="SMART" id="SM00212">
    <property type="entry name" value="UBCc"/>
    <property type="match status" value="1"/>
</dbReference>
<reference evidence="2" key="1">
    <citation type="submission" date="2020-11" db="EMBL/GenBank/DDBJ databases">
        <authorList>
            <person name="Tran Van P."/>
        </authorList>
    </citation>
    <scope>NUCLEOTIDE SEQUENCE</scope>
</reference>
<accession>A0A7R9KKZ6</accession>
<feature type="domain" description="UBC core" evidence="1">
    <location>
        <begin position="1"/>
        <end position="129"/>
    </location>
</feature>
<dbReference type="InterPro" id="IPR000608">
    <property type="entry name" value="UBC"/>
</dbReference>